<feature type="transmembrane region" description="Helical" evidence="1">
    <location>
        <begin position="542"/>
        <end position="562"/>
    </location>
</feature>
<keyword evidence="1" id="KW-1133">Transmembrane helix</keyword>
<feature type="transmembrane region" description="Helical" evidence="1">
    <location>
        <begin position="969"/>
        <end position="988"/>
    </location>
</feature>
<dbReference type="GO" id="GO:0042910">
    <property type="term" value="F:xenobiotic transmembrane transporter activity"/>
    <property type="evidence" value="ECO:0007669"/>
    <property type="project" value="TreeGrafter"/>
</dbReference>
<dbReference type="InterPro" id="IPR027463">
    <property type="entry name" value="AcrB_DN_DC_subdom"/>
</dbReference>
<dbReference type="Gene3D" id="3.30.70.1320">
    <property type="entry name" value="Multidrug efflux transporter AcrB pore domain like"/>
    <property type="match status" value="1"/>
</dbReference>
<keyword evidence="1" id="KW-0812">Transmembrane</keyword>
<dbReference type="PANTHER" id="PTHR32063:SF0">
    <property type="entry name" value="SWARMING MOTILITY PROTEIN SWRC"/>
    <property type="match status" value="1"/>
</dbReference>
<dbReference type="PRINTS" id="PR00702">
    <property type="entry name" value="ACRIFLAVINRP"/>
</dbReference>
<feature type="transmembrane region" description="Helical" evidence="1">
    <location>
        <begin position="479"/>
        <end position="501"/>
    </location>
</feature>
<dbReference type="Proteomes" id="UP000824927">
    <property type="component" value="Unassembled WGS sequence"/>
</dbReference>
<reference evidence="2" key="1">
    <citation type="submission" date="2021-06" db="EMBL/GenBank/DDBJ databases">
        <title>50 bacteria genomes isolated from Dapeng, Shenzhen, China.</title>
        <authorList>
            <person name="Zheng W."/>
            <person name="Yu S."/>
            <person name="Huang Y."/>
        </authorList>
    </citation>
    <scope>NUCLEOTIDE SEQUENCE</scope>
    <source>
        <strain evidence="2">DP4N28-2</strain>
    </source>
</reference>
<dbReference type="SUPFAM" id="SSF82714">
    <property type="entry name" value="Multidrug efflux transporter AcrB TolC docking domain, DN and DC subdomains"/>
    <property type="match status" value="2"/>
</dbReference>
<evidence type="ECO:0000313" key="2">
    <source>
        <dbReference type="EMBL" id="MBY6217008.1"/>
    </source>
</evidence>
<protein>
    <submittedName>
        <fullName evidence="2">Efflux RND transporter permease subunit</fullName>
    </submittedName>
</protein>
<dbReference type="Gene3D" id="3.30.70.1430">
    <property type="entry name" value="Multidrug efflux transporter AcrB pore domain"/>
    <property type="match status" value="2"/>
</dbReference>
<dbReference type="EMBL" id="JAHVKP010000001">
    <property type="protein sequence ID" value="MBY6217008.1"/>
    <property type="molecule type" value="Genomic_DNA"/>
</dbReference>
<keyword evidence="1" id="KW-0472">Membrane</keyword>
<feature type="transmembrane region" description="Helical" evidence="1">
    <location>
        <begin position="377"/>
        <end position="396"/>
    </location>
</feature>
<dbReference type="Gene3D" id="3.30.2090.10">
    <property type="entry name" value="Multidrug efflux transporter AcrB TolC docking domain, DN and DC subdomains"/>
    <property type="match status" value="2"/>
</dbReference>
<dbReference type="SUPFAM" id="SSF82693">
    <property type="entry name" value="Multidrug efflux transporter AcrB pore domain, PN1, PN2, PC1 and PC2 subdomains"/>
    <property type="match status" value="3"/>
</dbReference>
<feature type="transmembrane region" description="Helical" evidence="1">
    <location>
        <begin position="402"/>
        <end position="426"/>
    </location>
</feature>
<accession>A0A9Q3RZ14</accession>
<dbReference type="GO" id="GO:0005886">
    <property type="term" value="C:plasma membrane"/>
    <property type="evidence" value="ECO:0007669"/>
    <property type="project" value="TreeGrafter"/>
</dbReference>
<dbReference type="SUPFAM" id="SSF82866">
    <property type="entry name" value="Multidrug efflux transporter AcrB transmembrane domain"/>
    <property type="match status" value="2"/>
</dbReference>
<evidence type="ECO:0000313" key="3">
    <source>
        <dbReference type="Proteomes" id="UP000824927"/>
    </source>
</evidence>
<feature type="transmembrane region" description="Helical" evidence="1">
    <location>
        <begin position="923"/>
        <end position="948"/>
    </location>
</feature>
<proteinExistence type="predicted"/>
<feature type="transmembrane region" description="Helical" evidence="1">
    <location>
        <begin position="447"/>
        <end position="467"/>
    </location>
</feature>
<dbReference type="AlphaFoldDB" id="A0A9Q3RZ14"/>
<dbReference type="PANTHER" id="PTHR32063">
    <property type="match status" value="1"/>
</dbReference>
<gene>
    <name evidence="2" type="ORF">KUV31_01475</name>
</gene>
<name>A0A9Q3RZ14_9SPHN</name>
<evidence type="ECO:0000256" key="1">
    <source>
        <dbReference type="SAM" id="Phobius"/>
    </source>
</evidence>
<organism evidence="2 3">
    <name type="scientific">Qipengyuania aquimaris</name>
    <dbReference type="NCBI Taxonomy" id="255984"/>
    <lineage>
        <taxon>Bacteria</taxon>
        <taxon>Pseudomonadati</taxon>
        <taxon>Pseudomonadota</taxon>
        <taxon>Alphaproteobacteria</taxon>
        <taxon>Sphingomonadales</taxon>
        <taxon>Erythrobacteraceae</taxon>
        <taxon>Qipengyuania</taxon>
    </lineage>
</organism>
<sequence length="1045" mass="112249">MTSRSNQAEPAAQADMWLADVSIRRPVFATMLIASLVVLGLVSFNRLGVDLFPEVEFPYVSVTTALPGASPGTMETEVTDVIEEQLNTIAGLRQMRSISAEGVSIVNLEFELEEDADLKAQEVRDKMSRLAADLPDDSEPPVIEKVDPDAAPILSVLLSGDMPIRNLTTFADEEVKERLQRVPGVGSVELVGGREREMRIWLDAAAMRARGVTADDVLGAIQRENAELPGGRLVTEGRTRQFGIRTLAEARTAAEFAAIPILYRPNGQTVRIGDVGRVEDSIEDEESYAQLDGEPGVVLEVRKQSGENTVAVAEQIRAEIESIRTTAPEGVNFIIARDTSRFIEQAIGDVLFDLFIAVVLVVAVTFLFLLSWRATVIVLLAIPTSIVATFVAFAAFDFTVNMVTLLALTVAIGLLVDDAIVVVEAVQNDVDEGGDATEAAHTATRRVALAVLAGTFATLAVFVPIAFMEGIVGRFFFQYGLAIVFSVSVSMLVAFTLTPALSARLLRPEHAESGWLGRVERFHIGMRQRYERLVSWAINRRYLVLGGALASVLIGGFFAALVPSTFMSTTDRSEFLATVKLPQGTGVSEAKKAAEQVDASLRQNPEVELVFVSAGSGINPKINELDVYIGLTPKRSREATQDDVMTFARNEILGDVPAAREVSVEEVPWVSGAGVGQTAIELIITGPDITAINEYARWLEGELAARSEFVDVRSSYEGGRPELQIVLDRDRAADLGISARSLAAASRTLVGGSDAGTFEADGRRYDIRVRLEESGRQGLGDVEVLPLRTGQGTLVDLAAIADVDVALSAAEIERIDRSRQISVLANTAPGVALSVAVADVEELLTANPPPAGLATRMEGTARRLAETSEAIIFAFALAIVALYIVLASQFNSFGQPIIIMLTAPLSFSGAYFLMWAAGQEMSLFAQIGMIALMGIVMKNGILLVDLANRYCEAGKDAASAMRDAAPERLRPVLMTALAAVFGMLPVALAQSDAAEWRNAMGFIIIGGLTTSTFLTLLVVPAAYAAASDLRSVVTNFRPPFVQRPS</sequence>
<dbReference type="Gene3D" id="1.20.1640.10">
    <property type="entry name" value="Multidrug efflux transporter AcrB transmembrane domain"/>
    <property type="match status" value="2"/>
</dbReference>
<feature type="transmembrane region" description="Helical" evidence="1">
    <location>
        <begin position="897"/>
        <end position="917"/>
    </location>
</feature>
<comment type="caution">
    <text evidence="2">The sequence shown here is derived from an EMBL/GenBank/DDBJ whole genome shotgun (WGS) entry which is preliminary data.</text>
</comment>
<feature type="transmembrane region" description="Helical" evidence="1">
    <location>
        <begin position="1000"/>
        <end position="1026"/>
    </location>
</feature>
<dbReference type="InterPro" id="IPR001036">
    <property type="entry name" value="Acrflvin-R"/>
</dbReference>
<dbReference type="Gene3D" id="3.30.70.1440">
    <property type="entry name" value="Multidrug efflux transporter AcrB pore domain"/>
    <property type="match status" value="1"/>
</dbReference>
<dbReference type="Pfam" id="PF00873">
    <property type="entry name" value="ACR_tran"/>
    <property type="match status" value="1"/>
</dbReference>
<feature type="transmembrane region" description="Helical" evidence="1">
    <location>
        <begin position="350"/>
        <end position="370"/>
    </location>
</feature>
<dbReference type="RefSeq" id="WP_222404240.1">
    <property type="nucleotide sequence ID" value="NZ_JAHVJJ010000001.1"/>
</dbReference>
<feature type="transmembrane region" description="Helical" evidence="1">
    <location>
        <begin position="870"/>
        <end position="890"/>
    </location>
</feature>
<feature type="transmembrane region" description="Helical" evidence="1">
    <location>
        <begin position="26"/>
        <end position="44"/>
    </location>
</feature>